<keyword evidence="6 10" id="KW-0653">Protein transport</keyword>
<organism evidence="12 13">
    <name type="scientific">Polynucleobacter kasalickyi</name>
    <dbReference type="NCBI Taxonomy" id="1938817"/>
    <lineage>
        <taxon>Bacteria</taxon>
        <taxon>Pseudomonadati</taxon>
        <taxon>Pseudomonadota</taxon>
        <taxon>Betaproteobacteria</taxon>
        <taxon>Burkholderiales</taxon>
        <taxon>Burkholderiaceae</taxon>
        <taxon>Polynucleobacter</taxon>
    </lineage>
</organism>
<evidence type="ECO:0000256" key="4">
    <source>
        <dbReference type="ARBA" id="ARBA00022519"/>
    </source>
</evidence>
<evidence type="ECO:0000256" key="8">
    <source>
        <dbReference type="ARBA" id="ARBA00023010"/>
    </source>
</evidence>
<keyword evidence="9 10" id="KW-0472">Membrane</keyword>
<evidence type="ECO:0000256" key="7">
    <source>
        <dbReference type="ARBA" id="ARBA00022989"/>
    </source>
</evidence>
<feature type="compositionally biased region" description="Basic and acidic residues" evidence="11">
    <location>
        <begin position="41"/>
        <end position="51"/>
    </location>
</feature>
<dbReference type="AlphaFoldDB" id="A0A1W2BYV3"/>
<evidence type="ECO:0000256" key="3">
    <source>
        <dbReference type="ARBA" id="ARBA00022475"/>
    </source>
</evidence>
<evidence type="ECO:0000256" key="5">
    <source>
        <dbReference type="ARBA" id="ARBA00022692"/>
    </source>
</evidence>
<evidence type="ECO:0000313" key="13">
    <source>
        <dbReference type="Proteomes" id="UP000192708"/>
    </source>
</evidence>
<dbReference type="GO" id="GO:0033281">
    <property type="term" value="C:TAT protein transport complex"/>
    <property type="evidence" value="ECO:0007669"/>
    <property type="project" value="UniProtKB-UniRule"/>
</dbReference>
<keyword evidence="5 10" id="KW-0812">Transmembrane</keyword>
<dbReference type="STRING" id="1938817.SAMN06296008_11718"/>
<evidence type="ECO:0000256" key="1">
    <source>
        <dbReference type="ARBA" id="ARBA00004162"/>
    </source>
</evidence>
<evidence type="ECO:0000313" key="12">
    <source>
        <dbReference type="EMBL" id="SMC78109.1"/>
    </source>
</evidence>
<keyword evidence="8 10" id="KW-0811">Translocation</keyword>
<dbReference type="PANTHER" id="PTHR42982">
    <property type="entry name" value="SEC-INDEPENDENT PROTEIN TRANSLOCASE PROTEIN TATA"/>
    <property type="match status" value="1"/>
</dbReference>
<evidence type="ECO:0000256" key="9">
    <source>
        <dbReference type="ARBA" id="ARBA00023136"/>
    </source>
</evidence>
<keyword evidence="7 10" id="KW-1133">Transmembrane helix</keyword>
<keyword evidence="2 10" id="KW-0813">Transport</keyword>
<dbReference type="Pfam" id="PF02416">
    <property type="entry name" value="TatA_B_E"/>
    <property type="match status" value="1"/>
</dbReference>
<evidence type="ECO:0000256" key="10">
    <source>
        <dbReference type="HAMAP-Rule" id="MF_00236"/>
    </source>
</evidence>
<feature type="compositionally biased region" description="Low complexity" evidence="11">
    <location>
        <begin position="53"/>
        <end position="70"/>
    </location>
</feature>
<evidence type="ECO:0000256" key="2">
    <source>
        <dbReference type="ARBA" id="ARBA00022448"/>
    </source>
</evidence>
<dbReference type="NCBIfam" id="TIGR01411">
    <property type="entry name" value="tatAE"/>
    <property type="match status" value="1"/>
</dbReference>
<protein>
    <recommendedName>
        <fullName evidence="10">Sec-independent protein translocase protein TatA</fullName>
    </recommendedName>
</protein>
<dbReference type="OrthoDB" id="7066617at2"/>
<keyword evidence="13" id="KW-1185">Reference proteome</keyword>
<gene>
    <name evidence="10" type="primary">tatA</name>
    <name evidence="12" type="ORF">SAMN06296008_11718</name>
</gene>
<dbReference type="InterPro" id="IPR006312">
    <property type="entry name" value="TatA/E"/>
</dbReference>
<dbReference type="RefSeq" id="WP_084285565.1">
    <property type="nucleotide sequence ID" value="NZ_FWXJ01000017.1"/>
</dbReference>
<dbReference type="NCBIfam" id="NF002813">
    <property type="entry name" value="PRK02958.1"/>
    <property type="match status" value="1"/>
</dbReference>
<dbReference type="Gene3D" id="1.20.5.3310">
    <property type="match status" value="1"/>
</dbReference>
<feature type="compositionally biased region" description="Basic and acidic residues" evidence="11">
    <location>
        <begin position="71"/>
        <end position="84"/>
    </location>
</feature>
<keyword evidence="3 10" id="KW-1003">Cell membrane</keyword>
<accession>A0A1W2BYV3</accession>
<dbReference type="InterPro" id="IPR003369">
    <property type="entry name" value="TatA/B/E"/>
</dbReference>
<feature type="region of interest" description="Disordered" evidence="11">
    <location>
        <begin position="41"/>
        <end position="84"/>
    </location>
</feature>
<evidence type="ECO:0000256" key="11">
    <source>
        <dbReference type="SAM" id="MobiDB-lite"/>
    </source>
</evidence>
<dbReference type="Proteomes" id="UP000192708">
    <property type="component" value="Unassembled WGS sequence"/>
</dbReference>
<keyword evidence="4" id="KW-0997">Cell inner membrane</keyword>
<dbReference type="EMBL" id="FWXJ01000017">
    <property type="protein sequence ID" value="SMC78109.1"/>
    <property type="molecule type" value="Genomic_DNA"/>
</dbReference>
<comment type="subunit">
    <text evidence="10">The Tat system comprises two distinct complexes: a TatABC complex, containing multiple copies of TatA, TatB and TatC subunits, and a separate TatA complex, containing only TatA subunits. Substrates initially bind to the TatABC complex, which probably triggers association of the separate TatA complex to form the active translocon.</text>
</comment>
<comment type="similarity">
    <text evidence="10">Belongs to the TatA/E family.</text>
</comment>
<dbReference type="GO" id="GO:0008320">
    <property type="term" value="F:protein transmembrane transporter activity"/>
    <property type="evidence" value="ECO:0007669"/>
    <property type="project" value="UniProtKB-UniRule"/>
</dbReference>
<dbReference type="HAMAP" id="MF_00236">
    <property type="entry name" value="TatA_E"/>
    <property type="match status" value="1"/>
</dbReference>
<comment type="function">
    <text evidence="10">Part of the twin-arginine translocation (Tat) system that transports large folded proteins containing a characteristic twin-arginine motif in their signal peptide across membranes. TatA could form the protein-conducting channel of the Tat system.</text>
</comment>
<proteinExistence type="inferred from homology"/>
<reference evidence="12 13" key="1">
    <citation type="submission" date="2017-04" db="EMBL/GenBank/DDBJ databases">
        <authorList>
            <person name="Afonso C.L."/>
            <person name="Miller P.J."/>
            <person name="Scott M.A."/>
            <person name="Spackman E."/>
            <person name="Goraichik I."/>
            <person name="Dimitrov K.M."/>
            <person name="Suarez D.L."/>
            <person name="Swayne D.E."/>
        </authorList>
    </citation>
    <scope>NUCLEOTIDE SEQUENCE [LARGE SCALE GENOMIC DNA]</scope>
    <source>
        <strain evidence="12 13">VK13</strain>
    </source>
</reference>
<comment type="subcellular location">
    <subcellularLocation>
        <location evidence="1 10">Cell membrane</location>
        <topology evidence="1 10">Single-pass membrane protein</topology>
    </subcellularLocation>
</comment>
<name>A0A1W2BYV3_9BURK</name>
<dbReference type="PANTHER" id="PTHR42982:SF1">
    <property type="entry name" value="SEC-INDEPENDENT PROTEIN TRANSLOCASE PROTEIN TATA"/>
    <property type="match status" value="1"/>
</dbReference>
<feature type="transmembrane region" description="Helical" evidence="10">
    <location>
        <begin position="6"/>
        <end position="22"/>
    </location>
</feature>
<evidence type="ECO:0000256" key="6">
    <source>
        <dbReference type="ARBA" id="ARBA00022927"/>
    </source>
</evidence>
<sequence>MGGMSPIHWVIVLAVVLLVFGTKKLRNIGSDMGAAVKGFKEGMKPSEKEEASTETTAATQQVTQSAQATAHDPKTVDVASKEVR</sequence>
<dbReference type="GO" id="GO:0043953">
    <property type="term" value="P:protein transport by the Tat complex"/>
    <property type="evidence" value="ECO:0007669"/>
    <property type="project" value="UniProtKB-UniRule"/>
</dbReference>